<sequence>MANPLSEYTRKRRFNVTSEPAGQPGEHTHHEEALQFVIQKHDASHLHYDFRLELEGTLKSWAVPKGPSLDPSEKRLAVQVEDHPIEYGTFEGSIPEGEYGGGDVIVWDRGTWIPTTDPIEGYADGKLKFELRGKKLNGRWALVRTRLRGNASKPQWLLIKERDDAARSRSNYDVTEAEPDSVLSDKTLPNLARRTKTSPTTSRNTATAKPTARKAKEGADVAGIHISHPERVIDPSTGITKLKIAQYYERIASWILPHLQDRPVALVRTPEGIQGEQIFQKHKQTLAIPHIRELDPSFDPGHAPLMTIETVEALLGTAQMGTIELHTWNAAAPRIDRPDRMIFDLDPDPTLSWASMLEATQLLLTVLDELELQAFLKTSGGKGVHIVVPLDRRQTWDDVKAFAEAIALHMAMIIPERFSAKMGARNRMGRIFIDYLRNRAGATTVSAYSLRARPGLGVSVPISREELPQLQRGDQWTLNTVFKRLETLHNDPWKGYDTVRQSLTAERRRKLGMR</sequence>
<dbReference type="Proteomes" id="UP000316905">
    <property type="component" value="Unassembled WGS sequence"/>
</dbReference>
<dbReference type="PANTHER" id="PTHR42705">
    <property type="entry name" value="BIFUNCTIONAL NON-HOMOLOGOUS END JOINING PROTEIN LIGD"/>
    <property type="match status" value="1"/>
</dbReference>
<feature type="region of interest" description="Disordered" evidence="1">
    <location>
        <begin position="168"/>
        <end position="218"/>
    </location>
</feature>
<evidence type="ECO:0000313" key="4">
    <source>
        <dbReference type="EMBL" id="TWI50942.1"/>
    </source>
</evidence>
<protein>
    <submittedName>
        <fullName evidence="4">DNA ligase D</fullName>
    </submittedName>
</protein>
<dbReference type="RefSeq" id="WP_145144467.1">
    <property type="nucleotide sequence ID" value="NZ_VLKY01000013.1"/>
</dbReference>
<reference evidence="4 5" key="1">
    <citation type="journal article" date="2015" name="Stand. Genomic Sci.">
        <title>Genomic Encyclopedia of Bacterial and Archaeal Type Strains, Phase III: the genomes of soil and plant-associated and newly described type strains.</title>
        <authorList>
            <person name="Whitman W.B."/>
            <person name="Woyke T."/>
            <person name="Klenk H.P."/>
            <person name="Zhou Y."/>
            <person name="Lilburn T.G."/>
            <person name="Beck B.J."/>
            <person name="De Vos P."/>
            <person name="Vandamme P."/>
            <person name="Eisen J.A."/>
            <person name="Garrity G."/>
            <person name="Hugenholtz P."/>
            <person name="Kyrpides N.C."/>
        </authorList>
    </citation>
    <scope>NUCLEOTIDE SEQUENCE [LARGE SCALE GENOMIC DNA]</scope>
    <source>
        <strain evidence="4 5">CGMCC 1.6858</strain>
    </source>
</reference>
<gene>
    <name evidence="4" type="ORF">IQ22_03641</name>
</gene>
<dbReference type="InterPro" id="IPR014144">
    <property type="entry name" value="LigD_PE_domain"/>
</dbReference>
<dbReference type="Gene3D" id="3.90.920.10">
    <property type="entry name" value="DNA primase, PRIM domain"/>
    <property type="match status" value="1"/>
</dbReference>
<name>A0A562Q2R4_9PSED</name>
<dbReference type="Pfam" id="PF13298">
    <property type="entry name" value="LigD_N"/>
    <property type="match status" value="1"/>
</dbReference>
<keyword evidence="4" id="KW-0436">Ligase</keyword>
<comment type="caution">
    <text evidence="4">The sequence shown here is derived from an EMBL/GenBank/DDBJ whole genome shotgun (WGS) entry which is preliminary data.</text>
</comment>
<organism evidence="4 5">
    <name type="scientific">Pseudomonas duriflava</name>
    <dbReference type="NCBI Taxonomy" id="459528"/>
    <lineage>
        <taxon>Bacteria</taxon>
        <taxon>Pseudomonadati</taxon>
        <taxon>Pseudomonadota</taxon>
        <taxon>Gammaproteobacteria</taxon>
        <taxon>Pseudomonadales</taxon>
        <taxon>Pseudomonadaceae</taxon>
        <taxon>Pseudomonas</taxon>
    </lineage>
</organism>
<accession>A0A562Q2R4</accession>
<feature type="region of interest" description="Disordered" evidence="1">
    <location>
        <begin position="1"/>
        <end position="28"/>
    </location>
</feature>
<dbReference type="PANTHER" id="PTHR42705:SF2">
    <property type="entry name" value="BIFUNCTIONAL NON-HOMOLOGOUS END JOINING PROTEIN LIGD"/>
    <property type="match status" value="1"/>
</dbReference>
<evidence type="ECO:0000256" key="1">
    <source>
        <dbReference type="SAM" id="MobiDB-lite"/>
    </source>
</evidence>
<evidence type="ECO:0000313" key="5">
    <source>
        <dbReference type="Proteomes" id="UP000316905"/>
    </source>
</evidence>
<feature type="domain" description="DNA ligase D 3'-phosphoesterase" evidence="2">
    <location>
        <begin position="39"/>
        <end position="144"/>
    </location>
</feature>
<dbReference type="InterPro" id="IPR033651">
    <property type="entry name" value="PaeLigD_Pol-like"/>
</dbReference>
<dbReference type="GO" id="GO:0016874">
    <property type="term" value="F:ligase activity"/>
    <property type="evidence" value="ECO:0007669"/>
    <property type="project" value="UniProtKB-KW"/>
</dbReference>
<dbReference type="OrthoDB" id="9802472at2"/>
<dbReference type="AlphaFoldDB" id="A0A562Q2R4"/>
<keyword evidence="5" id="KW-1185">Reference proteome</keyword>
<dbReference type="Pfam" id="PF21686">
    <property type="entry name" value="LigD_Prim-Pol"/>
    <property type="match status" value="1"/>
</dbReference>
<evidence type="ECO:0000259" key="3">
    <source>
        <dbReference type="Pfam" id="PF21686"/>
    </source>
</evidence>
<dbReference type="NCBIfam" id="TIGR02778">
    <property type="entry name" value="ligD_pol"/>
    <property type="match status" value="1"/>
</dbReference>
<dbReference type="NCBIfam" id="TIGR02777">
    <property type="entry name" value="LigD_PE_dom"/>
    <property type="match status" value="1"/>
</dbReference>
<evidence type="ECO:0000259" key="2">
    <source>
        <dbReference type="Pfam" id="PF13298"/>
    </source>
</evidence>
<dbReference type="InterPro" id="IPR052171">
    <property type="entry name" value="NHEJ_LigD"/>
</dbReference>
<dbReference type="CDD" id="cd04862">
    <property type="entry name" value="PaeLigD_Pol_like"/>
    <property type="match status" value="1"/>
</dbReference>
<dbReference type="EMBL" id="VLKY01000013">
    <property type="protein sequence ID" value="TWI50942.1"/>
    <property type="molecule type" value="Genomic_DNA"/>
</dbReference>
<proteinExistence type="predicted"/>
<dbReference type="InterPro" id="IPR014145">
    <property type="entry name" value="LigD_pol_dom"/>
</dbReference>
<feature type="domain" description="DNA ligase D polymerase" evidence="3">
    <location>
        <begin position="240"/>
        <end position="493"/>
    </location>
</feature>